<dbReference type="Pfam" id="PF25583">
    <property type="entry name" value="WCX"/>
    <property type="match status" value="1"/>
</dbReference>
<feature type="domain" description="WCX" evidence="2">
    <location>
        <begin position="255"/>
        <end position="331"/>
    </location>
</feature>
<dbReference type="AlphaFoldDB" id="A0A7X8SJN8"/>
<sequence length="345" mass="40870">MAQNKNALIRYKTIDKCLQNKYKEWTLNDLIEACSEALYEYEGRDINVSKRSVQLDIQMMRSDKLGYNAPIVVYNKKYYKYEDDNYSIMNIPLNENDMSILSETVEMLKQFKDFSLFSELGGIIQRLEDKVYSEKTNQPSIIHLDKNENLKGLQHLDIIYQAILKEVTLDIKYQSFTAKNPSKVVFFPYILKEFNNRWFVIGKRQKNRVILTFALDRILEIDYNLKVDYVKENFDGDEYYKDTIGVTVMNKKQLHDCHLKVNAFNAPYVITKPIHHSQKLIETYDDGSVVVSVRVHLNYEFERIILGFGDSMEVLKPWSLKSRIKQRHKKAYHNYLKEEEEQCKD</sequence>
<feature type="domain" description="WYL" evidence="1">
    <location>
        <begin position="155"/>
        <end position="221"/>
    </location>
</feature>
<evidence type="ECO:0000313" key="4">
    <source>
        <dbReference type="Proteomes" id="UP000585050"/>
    </source>
</evidence>
<proteinExistence type="predicted"/>
<keyword evidence="4" id="KW-1185">Reference proteome</keyword>
<accession>A0A7X8SJN8</accession>
<dbReference type="EMBL" id="JABAIL010000003">
    <property type="protein sequence ID" value="NLR91446.1"/>
    <property type="molecule type" value="Genomic_DNA"/>
</dbReference>
<comment type="caution">
    <text evidence="3">The sequence shown here is derived from an EMBL/GenBank/DDBJ whole genome shotgun (WGS) entry which is preliminary data.</text>
</comment>
<dbReference type="InterPro" id="IPR026881">
    <property type="entry name" value="WYL_dom"/>
</dbReference>
<dbReference type="PANTHER" id="PTHR34580:SF9">
    <property type="entry name" value="SLL5097 PROTEIN"/>
    <property type="match status" value="1"/>
</dbReference>
<reference evidence="3 4" key="1">
    <citation type="submission" date="2020-04" db="EMBL/GenBank/DDBJ databases">
        <title>Flammeovirga sp. SR4, a novel species isolated from seawater.</title>
        <authorList>
            <person name="Wang X."/>
        </authorList>
    </citation>
    <scope>NUCLEOTIDE SEQUENCE [LARGE SCALE GENOMIC DNA]</scope>
    <source>
        <strain evidence="3 4">SR4</strain>
    </source>
</reference>
<dbReference type="Pfam" id="PF13280">
    <property type="entry name" value="WYL"/>
    <property type="match status" value="1"/>
</dbReference>
<dbReference type="InterPro" id="IPR051534">
    <property type="entry name" value="CBASS_pafABC_assoc_protein"/>
</dbReference>
<dbReference type="RefSeq" id="WP_168882168.1">
    <property type="nucleotide sequence ID" value="NZ_JABAIL010000003.1"/>
</dbReference>
<gene>
    <name evidence="3" type="ORF">HGP29_09530</name>
</gene>
<evidence type="ECO:0000259" key="2">
    <source>
        <dbReference type="Pfam" id="PF25583"/>
    </source>
</evidence>
<evidence type="ECO:0000313" key="3">
    <source>
        <dbReference type="EMBL" id="NLR91446.1"/>
    </source>
</evidence>
<dbReference type="PROSITE" id="PS52050">
    <property type="entry name" value="WYL"/>
    <property type="match status" value="1"/>
</dbReference>
<name>A0A7X8SJN8_9BACT</name>
<protein>
    <submittedName>
        <fullName evidence="3">WYL domain-containing protein</fullName>
    </submittedName>
</protein>
<evidence type="ECO:0000259" key="1">
    <source>
        <dbReference type="Pfam" id="PF13280"/>
    </source>
</evidence>
<dbReference type="PANTHER" id="PTHR34580">
    <property type="match status" value="1"/>
</dbReference>
<dbReference type="InterPro" id="IPR057727">
    <property type="entry name" value="WCX_dom"/>
</dbReference>
<organism evidence="3 4">
    <name type="scientific">Flammeovirga agarivorans</name>
    <dbReference type="NCBI Taxonomy" id="2726742"/>
    <lineage>
        <taxon>Bacteria</taxon>
        <taxon>Pseudomonadati</taxon>
        <taxon>Bacteroidota</taxon>
        <taxon>Cytophagia</taxon>
        <taxon>Cytophagales</taxon>
        <taxon>Flammeovirgaceae</taxon>
        <taxon>Flammeovirga</taxon>
    </lineage>
</organism>
<dbReference type="Proteomes" id="UP000585050">
    <property type="component" value="Unassembled WGS sequence"/>
</dbReference>